<proteinExistence type="predicted"/>
<protein>
    <submittedName>
        <fullName evidence="2">Ectonucleotide pyrophosphatase/phosphodiesterase family member 7</fullName>
    </submittedName>
</protein>
<feature type="chain" id="PRO_5040311260" evidence="1">
    <location>
        <begin position="23"/>
        <end position="433"/>
    </location>
</feature>
<dbReference type="InterPro" id="IPR002591">
    <property type="entry name" value="Phosphodiest/P_Trfase"/>
</dbReference>
<evidence type="ECO:0000313" key="3">
    <source>
        <dbReference type="Proteomes" id="UP001152320"/>
    </source>
</evidence>
<dbReference type="OrthoDB" id="415411at2759"/>
<gene>
    <name evidence="2" type="ORF">HOLleu_22844</name>
</gene>
<feature type="signal peptide" evidence="1">
    <location>
        <begin position="1"/>
        <end position="22"/>
    </location>
</feature>
<keyword evidence="3" id="KW-1185">Reference proteome</keyword>
<dbReference type="SUPFAM" id="SSF53649">
    <property type="entry name" value="Alkaline phosphatase-like"/>
    <property type="match status" value="1"/>
</dbReference>
<sequence length="433" mass="49770">MEASILPKVMIFGLFMFSSVLSKELTKQKVILLLADGLRWDRFRVDVPNLDEIEKNGVRADWLDGVFITMTMPSTYSIATGLYPESHGVVSNVYFNKTTKERTYSFLETLNVTEWYDTGVEPIWVRAKNAGKMVGSILYVGSWLQINGVKPDRVIPLAPYFWDNYALQDRVRDAVNWISDGFDLVLLYLNYPDFVLHFNLIEDEVSTASVQDVDKQIGYLFQLIEEKGLSDEVNVIIVSDHGFVDVDPRKFIRLYDYINESDVDFIIDYGPALFQIAPVEGKLEEVYQALKIAHPAMHVYKKEEFPERLHYANHPRNLPIIGFVDPEWHVHTTWDPSTDKVPGGNHGYDNRWMSMKSSFYAQGPFFKKGYRARPLESVDIYEMMCEILDISPAPNNGSRDRYVDMIRSGGAILTPRMSVSIFILVIYVCFVNE</sequence>
<dbReference type="Proteomes" id="UP001152320">
    <property type="component" value="Chromosome 11"/>
</dbReference>
<dbReference type="Pfam" id="PF01663">
    <property type="entry name" value="Phosphodiest"/>
    <property type="match status" value="1"/>
</dbReference>
<name>A0A9Q1BTB1_HOLLE</name>
<dbReference type="Gene3D" id="3.40.720.10">
    <property type="entry name" value="Alkaline Phosphatase, subunit A"/>
    <property type="match status" value="1"/>
</dbReference>
<comment type="caution">
    <text evidence="2">The sequence shown here is derived from an EMBL/GenBank/DDBJ whole genome shotgun (WGS) entry which is preliminary data.</text>
</comment>
<dbReference type="AlphaFoldDB" id="A0A9Q1BTB1"/>
<dbReference type="PANTHER" id="PTHR10151">
    <property type="entry name" value="ECTONUCLEOTIDE PYROPHOSPHATASE/PHOSPHODIESTERASE"/>
    <property type="match status" value="1"/>
</dbReference>
<evidence type="ECO:0000313" key="2">
    <source>
        <dbReference type="EMBL" id="KAJ8032793.1"/>
    </source>
</evidence>
<keyword evidence="1" id="KW-0732">Signal</keyword>
<dbReference type="CDD" id="cd16018">
    <property type="entry name" value="Enpp"/>
    <property type="match status" value="1"/>
</dbReference>
<dbReference type="Gene3D" id="3.30.1360.180">
    <property type="match status" value="1"/>
</dbReference>
<organism evidence="2 3">
    <name type="scientific">Holothuria leucospilota</name>
    <name type="common">Black long sea cucumber</name>
    <name type="synonym">Mertensiothuria leucospilota</name>
    <dbReference type="NCBI Taxonomy" id="206669"/>
    <lineage>
        <taxon>Eukaryota</taxon>
        <taxon>Metazoa</taxon>
        <taxon>Echinodermata</taxon>
        <taxon>Eleutherozoa</taxon>
        <taxon>Echinozoa</taxon>
        <taxon>Holothuroidea</taxon>
        <taxon>Aspidochirotacea</taxon>
        <taxon>Aspidochirotida</taxon>
        <taxon>Holothuriidae</taxon>
        <taxon>Holothuria</taxon>
    </lineage>
</organism>
<reference evidence="2" key="1">
    <citation type="submission" date="2021-10" db="EMBL/GenBank/DDBJ databases">
        <title>Tropical sea cucumber genome reveals ecological adaptation and Cuvierian tubules defense mechanism.</title>
        <authorList>
            <person name="Chen T."/>
        </authorList>
    </citation>
    <scope>NUCLEOTIDE SEQUENCE</scope>
    <source>
        <strain evidence="2">Nanhai2018</strain>
        <tissue evidence="2">Muscle</tissue>
    </source>
</reference>
<dbReference type="InterPro" id="IPR017850">
    <property type="entry name" value="Alkaline_phosphatase_core_sf"/>
</dbReference>
<accession>A0A9Q1BTB1</accession>
<evidence type="ECO:0000256" key="1">
    <source>
        <dbReference type="SAM" id="SignalP"/>
    </source>
</evidence>
<dbReference type="EMBL" id="JAIZAY010000011">
    <property type="protein sequence ID" value="KAJ8032793.1"/>
    <property type="molecule type" value="Genomic_DNA"/>
</dbReference>
<dbReference type="PANTHER" id="PTHR10151:SF126">
    <property type="entry name" value="ECTONUCLEOTIDE PYROPHOSPHATASE_PHOSPHODIESTERASE FAMILY MEMBER 7-LIKE"/>
    <property type="match status" value="1"/>
</dbReference>